<dbReference type="HOGENOM" id="CLU_027324_0_1_5"/>
<name>A0A0D5LPA1_MAREN</name>
<dbReference type="KEGG" id="mey:TM49_10810"/>
<keyword evidence="1" id="KW-0560">Oxidoreductase</keyword>
<dbReference type="Gene3D" id="1.10.1040.10">
    <property type="entry name" value="N-(1-d-carboxylethyl)-l-norvaline Dehydrogenase, domain 2"/>
    <property type="match status" value="1"/>
</dbReference>
<evidence type="ECO:0000313" key="6">
    <source>
        <dbReference type="Proteomes" id="UP000032611"/>
    </source>
</evidence>
<dbReference type="Gene3D" id="3.40.50.720">
    <property type="entry name" value="NAD(P)-binding Rossmann-like Domain"/>
    <property type="match status" value="1"/>
</dbReference>
<dbReference type="InterPro" id="IPR013131">
    <property type="entry name" value="Mannitol_DH_N"/>
</dbReference>
<organism evidence="5 6">
    <name type="scientific">Martelella endophytica</name>
    <dbReference type="NCBI Taxonomy" id="1486262"/>
    <lineage>
        <taxon>Bacteria</taxon>
        <taxon>Pseudomonadati</taxon>
        <taxon>Pseudomonadota</taxon>
        <taxon>Alphaproteobacteria</taxon>
        <taxon>Hyphomicrobiales</taxon>
        <taxon>Aurantimonadaceae</taxon>
        <taxon>Martelella</taxon>
    </lineage>
</organism>
<dbReference type="AlphaFoldDB" id="A0A0D5LPA1"/>
<dbReference type="InterPro" id="IPR036291">
    <property type="entry name" value="NAD(P)-bd_dom_sf"/>
</dbReference>
<sequence length="479" mass="52362">MEETVLRESPQFDVGVLKPRILHIGFGGFARAHQMIYLQEGMNKVGGDWGVIACRLNSGVEELTALDEAGNTYTVAEIDADTVTAREIGVVIGTCHPKRDGMDTLLGIIAAEPMAVISLTITEKGYCSRNGHLDPDNKGIIADLKTPENPTTAIGVIVEGLRLRREAGLPGLTVLSCDNQPDNGKLVRAVVLGLAHKRDTGLADWIDANVSFPSTMVDRVVPALDDYGRDLLMKINGREDENGIVCEPFRQWVIEDDFATDRPPFAEGGATLTDDVRPFEMMKLRMLNGAHTFLAMLGSLSGLETVAACMADPVFRKAARKIMLDEQRPTLPPIEGVDLEAYADELITRFANPKLKHRTAQIAWDTSQKLPQRLLHGIAWHLQSNTPWPLLALAVAGWIRFVKVTADEGGKLTDPLSDDLIAKAKNYDGDALVDVILNNDAVFEEDLRREPGFRSTIVEAYRAIAKKGPRAAVEAVING</sequence>
<dbReference type="OrthoDB" id="271711at2"/>
<keyword evidence="2" id="KW-0520">NAD</keyword>
<gene>
    <name evidence="5" type="ORF">TM49_10810</name>
</gene>
<dbReference type="InterPro" id="IPR000669">
    <property type="entry name" value="Mannitol_DH"/>
</dbReference>
<evidence type="ECO:0000256" key="2">
    <source>
        <dbReference type="ARBA" id="ARBA00023027"/>
    </source>
</evidence>
<dbReference type="InterPro" id="IPR023027">
    <property type="entry name" value="Mannitol_DH_CS"/>
</dbReference>
<dbReference type="InterPro" id="IPR008927">
    <property type="entry name" value="6-PGluconate_DH-like_C_sf"/>
</dbReference>
<protein>
    <submittedName>
        <fullName evidence="5">D-mannonate oxidoreductase</fullName>
    </submittedName>
</protein>
<feature type="domain" description="Mannitol dehydrogenase C-terminal" evidence="4">
    <location>
        <begin position="275"/>
        <end position="464"/>
    </location>
</feature>
<dbReference type="InterPro" id="IPR013118">
    <property type="entry name" value="Mannitol_DH_C"/>
</dbReference>
<proteinExistence type="predicted"/>
<dbReference type="Proteomes" id="UP000032611">
    <property type="component" value="Chromosome"/>
</dbReference>
<dbReference type="EMBL" id="CP010803">
    <property type="protein sequence ID" value="AJY46054.1"/>
    <property type="molecule type" value="Genomic_DNA"/>
</dbReference>
<dbReference type="SUPFAM" id="SSF51735">
    <property type="entry name" value="NAD(P)-binding Rossmann-fold domains"/>
    <property type="match status" value="1"/>
</dbReference>
<evidence type="ECO:0000256" key="1">
    <source>
        <dbReference type="ARBA" id="ARBA00023002"/>
    </source>
</evidence>
<dbReference type="InterPro" id="IPR013328">
    <property type="entry name" value="6PGD_dom2"/>
</dbReference>
<dbReference type="RefSeq" id="WP_045681198.1">
    <property type="nucleotide sequence ID" value="NZ_CP010803.1"/>
</dbReference>
<dbReference type="STRING" id="1486262.TM49_10810"/>
<accession>A0A0D5LPA1</accession>
<dbReference type="PRINTS" id="PR00084">
    <property type="entry name" value="MTLDHDRGNASE"/>
</dbReference>
<evidence type="ECO:0000259" key="3">
    <source>
        <dbReference type="Pfam" id="PF01232"/>
    </source>
</evidence>
<evidence type="ECO:0000259" key="4">
    <source>
        <dbReference type="Pfam" id="PF08125"/>
    </source>
</evidence>
<dbReference type="Pfam" id="PF08125">
    <property type="entry name" value="Mannitol_dh_C"/>
    <property type="match status" value="1"/>
</dbReference>
<evidence type="ECO:0000313" key="5">
    <source>
        <dbReference type="EMBL" id="AJY46054.1"/>
    </source>
</evidence>
<dbReference type="PROSITE" id="PS00974">
    <property type="entry name" value="MANNITOL_DHGENASE"/>
    <property type="match status" value="1"/>
</dbReference>
<dbReference type="SUPFAM" id="SSF48179">
    <property type="entry name" value="6-phosphogluconate dehydrogenase C-terminal domain-like"/>
    <property type="match status" value="1"/>
</dbReference>
<dbReference type="GO" id="GO:0019594">
    <property type="term" value="P:mannitol metabolic process"/>
    <property type="evidence" value="ECO:0007669"/>
    <property type="project" value="InterPro"/>
</dbReference>
<dbReference type="PATRIC" id="fig|1486262.3.peg.2240"/>
<dbReference type="InterPro" id="IPR050988">
    <property type="entry name" value="Mannitol_DH/Oxidoreductase"/>
</dbReference>
<dbReference type="Pfam" id="PF01232">
    <property type="entry name" value="Mannitol_dh"/>
    <property type="match status" value="1"/>
</dbReference>
<dbReference type="PANTHER" id="PTHR43362">
    <property type="entry name" value="MANNITOL DEHYDROGENASE DSF1-RELATED"/>
    <property type="match status" value="1"/>
</dbReference>
<keyword evidence="6" id="KW-1185">Reference proteome</keyword>
<reference evidence="5 6" key="1">
    <citation type="journal article" date="2015" name="Genome Announc.">
        <title>Complete genome sequence of Martelella endophytica YC6887, which has antifungal activity associated with a halophyte.</title>
        <authorList>
            <person name="Khan A."/>
            <person name="Khan H."/>
            <person name="Chung E.J."/>
            <person name="Hossain M.T."/>
            <person name="Chung Y.R."/>
        </authorList>
    </citation>
    <scope>NUCLEOTIDE SEQUENCE [LARGE SCALE GENOMIC DNA]</scope>
    <source>
        <strain evidence="5">YC6887</strain>
    </source>
</reference>
<feature type="domain" description="Mannitol dehydrogenase N-terminal" evidence="3">
    <location>
        <begin position="20"/>
        <end position="264"/>
    </location>
</feature>
<dbReference type="GO" id="GO:0016616">
    <property type="term" value="F:oxidoreductase activity, acting on the CH-OH group of donors, NAD or NADP as acceptor"/>
    <property type="evidence" value="ECO:0007669"/>
    <property type="project" value="TreeGrafter"/>
</dbReference>
<dbReference type="PANTHER" id="PTHR43362:SF1">
    <property type="entry name" value="MANNITOL DEHYDROGENASE 2-RELATED"/>
    <property type="match status" value="1"/>
</dbReference>